<reference evidence="2 3" key="1">
    <citation type="submission" date="2018-11" db="EMBL/GenBank/DDBJ databases">
        <title>Complete genome sequence of Paenibacillus baekrokdamisoli strain KCTC 33723.</title>
        <authorList>
            <person name="Kang S.W."/>
            <person name="Lee K.C."/>
            <person name="Kim K.K."/>
            <person name="Kim J.S."/>
            <person name="Kim D.S."/>
            <person name="Ko S.H."/>
            <person name="Yang S.H."/>
            <person name="Lee J.S."/>
        </authorList>
    </citation>
    <scope>NUCLEOTIDE SEQUENCE [LARGE SCALE GENOMIC DNA]</scope>
    <source>
        <strain evidence="2 3">KCTC 33723</strain>
    </source>
</reference>
<dbReference type="EMBL" id="AP019308">
    <property type="protein sequence ID" value="BBH22731.1"/>
    <property type="molecule type" value="Genomic_DNA"/>
</dbReference>
<proteinExistence type="predicted"/>
<dbReference type="OrthoDB" id="9802985at2"/>
<evidence type="ECO:0000256" key="1">
    <source>
        <dbReference type="SAM" id="MobiDB-lite"/>
    </source>
</evidence>
<dbReference type="InterPro" id="IPR024445">
    <property type="entry name" value="Tnp_ISXO2-like"/>
</dbReference>
<gene>
    <name evidence="2" type="ORF">Back11_40760</name>
</gene>
<sequence length="347" mass="39771">MAKAWLDLYAQFTDLSEEDKRQLFEAIKNDVDAEPRIAIGLYEGIRESRFRNGLACVHCGSLRVKRNGTYRERQRYLCKDCGRSFNDISGTPLSGTHHPEKWMRYFLMMVENKGKSLPKVAVELEIHVSTAFYWRHKILNALRSLGHTVLSGIVESDETYILESEKGKKGGIAHRKPRNHGGKAQKRGISDEQISVMVALDRNGAIFSQMAGRGRITASQINDVMGNILRRDVVLCTDSATNYKAFAKNHNINHEVINIRKDGYVKKGIYHIQHINHYHGELKEWLKRFDGVATRYLDNYLFWHRFLELNKKQDDKLVSNGILLASCQKPNFTTISTFKTADVLLTN</sequence>
<accession>A0A3G9JA61</accession>
<dbReference type="NCBIfam" id="NF033547">
    <property type="entry name" value="transpos_IS1595"/>
    <property type="match status" value="1"/>
</dbReference>
<dbReference type="SMART" id="SM01126">
    <property type="entry name" value="DDE_Tnp_IS1595"/>
    <property type="match status" value="1"/>
</dbReference>
<feature type="region of interest" description="Disordered" evidence="1">
    <location>
        <begin position="166"/>
        <end position="187"/>
    </location>
</feature>
<name>A0A3G9JA61_9BACL</name>
<dbReference type="AlphaFoldDB" id="A0A3G9JA61"/>
<dbReference type="PANTHER" id="PTHR33293:SF1">
    <property type="entry name" value="INSERTION ELEMENT IS1 1 PROTEIN INSB-RELATED"/>
    <property type="match status" value="1"/>
</dbReference>
<dbReference type="KEGG" id="pbk:Back11_40760"/>
<protein>
    <submittedName>
        <fullName evidence="2">Transposase</fullName>
    </submittedName>
</protein>
<dbReference type="PANTHER" id="PTHR33293">
    <property type="entry name" value="INSERTION ELEMENT IS1 1 PROTEIN INSB-RELATED"/>
    <property type="match status" value="1"/>
</dbReference>
<organism evidence="2 3">
    <name type="scientific">Paenibacillus baekrokdamisoli</name>
    <dbReference type="NCBI Taxonomy" id="1712516"/>
    <lineage>
        <taxon>Bacteria</taxon>
        <taxon>Bacillati</taxon>
        <taxon>Bacillota</taxon>
        <taxon>Bacilli</taxon>
        <taxon>Bacillales</taxon>
        <taxon>Paenibacillaceae</taxon>
        <taxon>Paenibacillus</taxon>
    </lineage>
</organism>
<evidence type="ECO:0000313" key="3">
    <source>
        <dbReference type="Proteomes" id="UP000275368"/>
    </source>
</evidence>
<evidence type="ECO:0000313" key="2">
    <source>
        <dbReference type="EMBL" id="BBH22731.1"/>
    </source>
</evidence>
<dbReference type="Pfam" id="PF12762">
    <property type="entry name" value="DDE_Tnp_IS1595"/>
    <property type="match status" value="1"/>
</dbReference>
<feature type="compositionally biased region" description="Basic residues" evidence="1">
    <location>
        <begin position="169"/>
        <end position="186"/>
    </location>
</feature>
<dbReference type="InterPro" id="IPR051354">
    <property type="entry name" value="Transposase_27_IS1"/>
</dbReference>
<keyword evidence="3" id="KW-1185">Reference proteome</keyword>
<dbReference type="RefSeq" id="WP_125661297.1">
    <property type="nucleotide sequence ID" value="NZ_AP019308.1"/>
</dbReference>
<dbReference type="Proteomes" id="UP000275368">
    <property type="component" value="Chromosome"/>
</dbReference>